<protein>
    <submittedName>
        <fullName evidence="2">Uncharacterized protein</fullName>
    </submittedName>
</protein>
<dbReference type="AlphaFoldDB" id="A0A077RX32"/>
<feature type="region of interest" description="Disordered" evidence="1">
    <location>
        <begin position="183"/>
        <end position="210"/>
    </location>
</feature>
<organism evidence="2">
    <name type="scientific">Triticum aestivum</name>
    <name type="common">Wheat</name>
    <dbReference type="NCBI Taxonomy" id="4565"/>
    <lineage>
        <taxon>Eukaryota</taxon>
        <taxon>Viridiplantae</taxon>
        <taxon>Streptophyta</taxon>
        <taxon>Embryophyta</taxon>
        <taxon>Tracheophyta</taxon>
        <taxon>Spermatophyta</taxon>
        <taxon>Magnoliopsida</taxon>
        <taxon>Liliopsida</taxon>
        <taxon>Poales</taxon>
        <taxon>Poaceae</taxon>
        <taxon>BOP clade</taxon>
        <taxon>Pooideae</taxon>
        <taxon>Triticodae</taxon>
        <taxon>Triticeae</taxon>
        <taxon>Triticinae</taxon>
        <taxon>Triticum</taxon>
    </lineage>
</organism>
<accession>A0A077RX32</accession>
<dbReference type="HOGENOM" id="CLU_1312106_0_0_1"/>
<proteinExistence type="predicted"/>
<evidence type="ECO:0000313" key="2">
    <source>
        <dbReference type="EMBL" id="CDM83151.1"/>
    </source>
</evidence>
<feature type="region of interest" description="Disordered" evidence="1">
    <location>
        <begin position="138"/>
        <end position="165"/>
    </location>
</feature>
<feature type="compositionally biased region" description="Basic and acidic residues" evidence="1">
    <location>
        <begin position="185"/>
        <end position="196"/>
    </location>
</feature>
<sequence>MPWTRRFPSSLPSITTLLIDNGTSRQAQTTWPSSSLAHQIQTLSLFLCISVKICSGQLGDDASQGTHSDLRWKGKWTVCQREDISDGGPGDEGIKTKRLIHNFVLDRLSHSSQIYHSFPLLESLNEILEANRVEESHDASASRFVPPSLGSSSAGPADDHQAAAAVQGRESFYFHEWNMGGQMSDKSKIQGGERKNTTHPHQLPTNERVG</sequence>
<name>A0A077RX32_WHEAT</name>
<dbReference type="EMBL" id="HG670306">
    <property type="protein sequence ID" value="CDM83151.1"/>
    <property type="molecule type" value="Genomic_DNA"/>
</dbReference>
<evidence type="ECO:0000256" key="1">
    <source>
        <dbReference type="SAM" id="MobiDB-lite"/>
    </source>
</evidence>
<reference evidence="2" key="1">
    <citation type="journal article" date="2014" name="Science">
        <title>Structural and functional partitioning of bread wheat chromosome 3B.</title>
        <authorList>
            <person name="Choulet F."/>
            <person name="Alberti A."/>
            <person name="Theil S."/>
            <person name="Glover N."/>
            <person name="Barbe V."/>
            <person name="Daron J."/>
            <person name="Pingault L."/>
            <person name="Sourdille P."/>
            <person name="Couloux A."/>
            <person name="Paux E."/>
            <person name="Leroy P."/>
            <person name="Mangenot S."/>
            <person name="Guilhot N."/>
            <person name="Le Gouis J."/>
            <person name="Balfourier F."/>
            <person name="Alaux M."/>
            <person name="Jamilloux V."/>
            <person name="Poulain J."/>
            <person name="Durand C."/>
            <person name="Bellec A."/>
            <person name="Gaspin C."/>
            <person name="Safar J."/>
            <person name="Dolezel J."/>
            <person name="Rogers J."/>
            <person name="Vandepoele K."/>
            <person name="Aury J.M."/>
            <person name="Mayer K."/>
            <person name="Berges H."/>
            <person name="Quesneville H."/>
            <person name="Wincker P."/>
            <person name="Feuillet C."/>
        </authorList>
    </citation>
    <scope>NUCLEOTIDE SEQUENCE</scope>
</reference>
<gene>
    <name evidence="2" type="ORF">TRAES_3BF027500010CFD_c1</name>
</gene>
<feature type="compositionally biased region" description="Polar residues" evidence="1">
    <location>
        <begin position="199"/>
        <end position="210"/>
    </location>
</feature>
<feature type="compositionally biased region" description="Low complexity" evidence="1">
    <location>
        <begin position="146"/>
        <end position="165"/>
    </location>
</feature>